<keyword evidence="7" id="KW-1185">Reference proteome</keyword>
<keyword evidence="2" id="KW-0479">Metal-binding</keyword>
<feature type="domain" description="Nudix hydrolase" evidence="5">
    <location>
        <begin position="24"/>
        <end position="156"/>
    </location>
</feature>
<dbReference type="PROSITE" id="PS00893">
    <property type="entry name" value="NUDIX_BOX"/>
    <property type="match status" value="1"/>
</dbReference>
<sequence length="162" mass="18346">MTTFDRLKSLLDLFRLPAGGGSKPKRQVAAVVVRGTGESREMLLITSRDTGRWIVPKGWVERGEDGVEAALRETWEEAGLIGEACSDVPVGYYRYVKHRPRRGNALCEVEVYLVRMIEQKDQWPEKGQRKRKWFPVAAAISLVSEIELKDVIRDAVQLHKAA</sequence>
<evidence type="ECO:0000256" key="3">
    <source>
        <dbReference type="ARBA" id="ARBA00022801"/>
    </source>
</evidence>
<dbReference type="PANTHER" id="PTHR12629:SF0">
    <property type="entry name" value="DIPHOSPHOINOSITOL-POLYPHOSPHATE DIPHOSPHATASE"/>
    <property type="match status" value="1"/>
</dbReference>
<dbReference type="Gene3D" id="3.90.79.10">
    <property type="entry name" value="Nucleoside Triphosphate Pyrophosphohydrolase"/>
    <property type="match status" value="1"/>
</dbReference>
<dbReference type="RefSeq" id="WP_267652769.1">
    <property type="nucleotide sequence ID" value="NZ_JAOVZR010000001.1"/>
</dbReference>
<evidence type="ECO:0000256" key="2">
    <source>
        <dbReference type="ARBA" id="ARBA00022723"/>
    </source>
</evidence>
<dbReference type="PANTHER" id="PTHR12629">
    <property type="entry name" value="DIPHOSPHOINOSITOL POLYPHOSPHATE PHOSPHOHYDROLASE"/>
    <property type="match status" value="1"/>
</dbReference>
<evidence type="ECO:0000256" key="1">
    <source>
        <dbReference type="ARBA" id="ARBA00001946"/>
    </source>
</evidence>
<organism evidence="6 7">
    <name type="scientific">Hoeflea algicola</name>
    <dbReference type="NCBI Taxonomy" id="2983763"/>
    <lineage>
        <taxon>Bacteria</taxon>
        <taxon>Pseudomonadati</taxon>
        <taxon>Pseudomonadota</taxon>
        <taxon>Alphaproteobacteria</taxon>
        <taxon>Hyphomicrobiales</taxon>
        <taxon>Rhizobiaceae</taxon>
        <taxon>Hoeflea</taxon>
    </lineage>
</organism>
<comment type="cofactor">
    <cofactor evidence="1">
        <name>Mg(2+)</name>
        <dbReference type="ChEBI" id="CHEBI:18420"/>
    </cofactor>
</comment>
<dbReference type="Pfam" id="PF00293">
    <property type="entry name" value="NUDIX"/>
    <property type="match status" value="1"/>
</dbReference>
<dbReference type="PROSITE" id="PS51462">
    <property type="entry name" value="NUDIX"/>
    <property type="match status" value="1"/>
</dbReference>
<protein>
    <submittedName>
        <fullName evidence="6">NUDIX hydrolase</fullName>
    </submittedName>
</protein>
<evidence type="ECO:0000256" key="4">
    <source>
        <dbReference type="ARBA" id="ARBA00022842"/>
    </source>
</evidence>
<dbReference type="Proteomes" id="UP001073227">
    <property type="component" value="Unassembled WGS sequence"/>
</dbReference>
<dbReference type="InterPro" id="IPR047198">
    <property type="entry name" value="DDP-like_NUDIX"/>
</dbReference>
<dbReference type="SUPFAM" id="SSF55811">
    <property type="entry name" value="Nudix"/>
    <property type="match status" value="1"/>
</dbReference>
<dbReference type="InterPro" id="IPR015797">
    <property type="entry name" value="NUDIX_hydrolase-like_dom_sf"/>
</dbReference>
<evidence type="ECO:0000259" key="5">
    <source>
        <dbReference type="PROSITE" id="PS51462"/>
    </source>
</evidence>
<comment type="caution">
    <text evidence="6">The sequence shown here is derived from an EMBL/GenBank/DDBJ whole genome shotgun (WGS) entry which is preliminary data.</text>
</comment>
<dbReference type="InterPro" id="IPR020084">
    <property type="entry name" value="NUDIX_hydrolase_CS"/>
</dbReference>
<reference evidence="6" key="1">
    <citation type="submission" date="2022-10" db="EMBL/GenBank/DDBJ databases">
        <title>Hoeflea sp. G2-23, isolated from marine algae.</title>
        <authorList>
            <person name="Kristyanto S."/>
            <person name="Kim J.M."/>
            <person name="Jeon C.O."/>
        </authorList>
    </citation>
    <scope>NUCLEOTIDE SEQUENCE</scope>
    <source>
        <strain evidence="6">G2-23</strain>
    </source>
</reference>
<name>A0ABT3Z5W4_9HYPH</name>
<proteinExistence type="predicted"/>
<accession>A0ABT3Z5W4</accession>
<dbReference type="InterPro" id="IPR000086">
    <property type="entry name" value="NUDIX_hydrolase_dom"/>
</dbReference>
<evidence type="ECO:0000313" key="6">
    <source>
        <dbReference type="EMBL" id="MCY0147158.1"/>
    </source>
</evidence>
<gene>
    <name evidence="6" type="ORF">OEG84_05370</name>
</gene>
<keyword evidence="3 6" id="KW-0378">Hydrolase</keyword>
<dbReference type="GO" id="GO:0016787">
    <property type="term" value="F:hydrolase activity"/>
    <property type="evidence" value="ECO:0007669"/>
    <property type="project" value="UniProtKB-KW"/>
</dbReference>
<dbReference type="CDD" id="cd04666">
    <property type="entry name" value="NUDIX_DIPP2_like_Nudt4"/>
    <property type="match status" value="1"/>
</dbReference>
<keyword evidence="4" id="KW-0460">Magnesium</keyword>
<dbReference type="EMBL" id="JAOVZR010000001">
    <property type="protein sequence ID" value="MCY0147158.1"/>
    <property type="molecule type" value="Genomic_DNA"/>
</dbReference>
<evidence type="ECO:0000313" key="7">
    <source>
        <dbReference type="Proteomes" id="UP001073227"/>
    </source>
</evidence>